<gene>
    <name evidence="2" type="ORF">WN51_11138</name>
</gene>
<organism evidence="2 3">
    <name type="scientific">Melipona quadrifasciata</name>
    <dbReference type="NCBI Taxonomy" id="166423"/>
    <lineage>
        <taxon>Eukaryota</taxon>
        <taxon>Metazoa</taxon>
        <taxon>Ecdysozoa</taxon>
        <taxon>Arthropoda</taxon>
        <taxon>Hexapoda</taxon>
        <taxon>Insecta</taxon>
        <taxon>Pterygota</taxon>
        <taxon>Neoptera</taxon>
        <taxon>Endopterygota</taxon>
        <taxon>Hymenoptera</taxon>
        <taxon>Apocrita</taxon>
        <taxon>Aculeata</taxon>
        <taxon>Apoidea</taxon>
        <taxon>Anthophila</taxon>
        <taxon>Apidae</taxon>
        <taxon>Melipona</taxon>
    </lineage>
</organism>
<evidence type="ECO:0000313" key="3">
    <source>
        <dbReference type="Proteomes" id="UP000053105"/>
    </source>
</evidence>
<sequence>MDERSRKLQKGGSGTKGARTVEQRADNGPRQKHRGKEDRGGGGEGSLGYPAASLRSFQRLNPRSLEEIMDKDIVTETATLIFRSLILHSSQQYLVIPNLRSRSTKSFCEMTTMSKQALIQNFNIYSE</sequence>
<name>A0A0N0BHV9_9HYME</name>
<dbReference type="Proteomes" id="UP000053105">
    <property type="component" value="Unassembled WGS sequence"/>
</dbReference>
<proteinExistence type="predicted"/>
<protein>
    <submittedName>
        <fullName evidence="2">Uncharacterized protein</fullName>
    </submittedName>
</protein>
<keyword evidence="3" id="KW-1185">Reference proteome</keyword>
<evidence type="ECO:0000313" key="2">
    <source>
        <dbReference type="EMBL" id="KOX76811.1"/>
    </source>
</evidence>
<dbReference type="EMBL" id="KQ435740">
    <property type="protein sequence ID" value="KOX76811.1"/>
    <property type="molecule type" value="Genomic_DNA"/>
</dbReference>
<reference evidence="2 3" key="1">
    <citation type="submission" date="2015-07" db="EMBL/GenBank/DDBJ databases">
        <title>The genome of Melipona quadrifasciata.</title>
        <authorList>
            <person name="Pan H."/>
            <person name="Kapheim K."/>
        </authorList>
    </citation>
    <scope>NUCLEOTIDE SEQUENCE [LARGE SCALE GENOMIC DNA]</scope>
    <source>
        <strain evidence="2">0111107301</strain>
        <tissue evidence="2">Whole body</tissue>
    </source>
</reference>
<accession>A0A0N0BHV9</accession>
<evidence type="ECO:0000256" key="1">
    <source>
        <dbReference type="SAM" id="MobiDB-lite"/>
    </source>
</evidence>
<feature type="region of interest" description="Disordered" evidence="1">
    <location>
        <begin position="1"/>
        <end position="50"/>
    </location>
</feature>
<dbReference type="AlphaFoldDB" id="A0A0N0BHV9"/>
<feature type="compositionally biased region" description="Basic and acidic residues" evidence="1">
    <location>
        <begin position="19"/>
        <end position="41"/>
    </location>
</feature>